<feature type="chain" id="PRO_5015154341" description="GPI anchored protein" evidence="2">
    <location>
        <begin position="20"/>
        <end position="140"/>
    </location>
</feature>
<dbReference type="InParanoid" id="A0A2P5HUE0"/>
<evidence type="ECO:0000313" key="3">
    <source>
        <dbReference type="EMBL" id="POS73855.1"/>
    </source>
</evidence>
<accession>A0A2P5HUE0</accession>
<proteinExistence type="predicted"/>
<dbReference type="Proteomes" id="UP000094444">
    <property type="component" value="Unassembled WGS sequence"/>
</dbReference>
<comment type="caution">
    <text evidence="3">The sequence shown here is derived from an EMBL/GenBank/DDBJ whole genome shotgun (WGS) entry which is preliminary data.</text>
</comment>
<feature type="compositionally biased region" description="Low complexity" evidence="1">
    <location>
        <begin position="93"/>
        <end position="109"/>
    </location>
</feature>
<evidence type="ECO:0000313" key="4">
    <source>
        <dbReference type="Proteomes" id="UP000094444"/>
    </source>
</evidence>
<organism evidence="3 4">
    <name type="scientific">Diaporthe helianthi</name>
    <dbReference type="NCBI Taxonomy" id="158607"/>
    <lineage>
        <taxon>Eukaryota</taxon>
        <taxon>Fungi</taxon>
        <taxon>Dikarya</taxon>
        <taxon>Ascomycota</taxon>
        <taxon>Pezizomycotina</taxon>
        <taxon>Sordariomycetes</taxon>
        <taxon>Sordariomycetidae</taxon>
        <taxon>Diaporthales</taxon>
        <taxon>Diaporthaceae</taxon>
        <taxon>Diaporthe</taxon>
    </lineage>
</organism>
<feature type="compositionally biased region" description="Low complexity" evidence="1">
    <location>
        <begin position="48"/>
        <end position="81"/>
    </location>
</feature>
<evidence type="ECO:0000256" key="2">
    <source>
        <dbReference type="SAM" id="SignalP"/>
    </source>
</evidence>
<protein>
    <recommendedName>
        <fullName evidence="5">GPI anchored protein</fullName>
    </recommendedName>
</protein>
<keyword evidence="2" id="KW-0732">Signal</keyword>
<keyword evidence="4" id="KW-1185">Reference proteome</keyword>
<reference evidence="3" key="1">
    <citation type="submission" date="2017-09" db="EMBL/GenBank/DDBJ databases">
        <title>Polyketide synthases of a Diaporthe helianthi virulent isolate.</title>
        <authorList>
            <person name="Baroncelli R."/>
        </authorList>
    </citation>
    <scope>NUCLEOTIDE SEQUENCE [LARGE SCALE GENOMIC DNA]</scope>
    <source>
        <strain evidence="3">7/96</strain>
    </source>
</reference>
<dbReference type="EMBL" id="MAVT02000723">
    <property type="protein sequence ID" value="POS73855.1"/>
    <property type="molecule type" value="Genomic_DNA"/>
</dbReference>
<name>A0A2P5HUE0_DIAHE</name>
<evidence type="ECO:0008006" key="5">
    <source>
        <dbReference type="Google" id="ProtNLM"/>
    </source>
</evidence>
<gene>
    <name evidence="3" type="ORF">DHEL01_v207748</name>
</gene>
<dbReference type="AlphaFoldDB" id="A0A2P5HUE0"/>
<feature type="signal peptide" evidence="2">
    <location>
        <begin position="1"/>
        <end position="19"/>
    </location>
</feature>
<feature type="region of interest" description="Disordered" evidence="1">
    <location>
        <begin position="36"/>
        <end position="109"/>
    </location>
</feature>
<evidence type="ECO:0000256" key="1">
    <source>
        <dbReference type="SAM" id="MobiDB-lite"/>
    </source>
</evidence>
<sequence>MRALNYLLPLLLAPSAALANQVGAAAVSEPLTTDPLVSGLNPGGPIQTFSSTAVTETATTTTATTDSSSSSLSSESTTTSALHPSEPTGISGGADTATGSTASATSTPSSGVSVFGDCGSSSKVALVAALGAGLLGWVAF</sequence>